<protein>
    <submittedName>
        <fullName evidence="2">Secreted protein</fullName>
    </submittedName>
</protein>
<dbReference type="AlphaFoldDB" id="A0A0M3I4R0"/>
<dbReference type="Proteomes" id="UP000036681">
    <property type="component" value="Unplaced"/>
</dbReference>
<organism evidence="1 2">
    <name type="scientific">Ascaris lumbricoides</name>
    <name type="common">Giant roundworm</name>
    <dbReference type="NCBI Taxonomy" id="6252"/>
    <lineage>
        <taxon>Eukaryota</taxon>
        <taxon>Metazoa</taxon>
        <taxon>Ecdysozoa</taxon>
        <taxon>Nematoda</taxon>
        <taxon>Chromadorea</taxon>
        <taxon>Rhabditida</taxon>
        <taxon>Spirurina</taxon>
        <taxon>Ascaridomorpha</taxon>
        <taxon>Ascaridoidea</taxon>
        <taxon>Ascarididae</taxon>
        <taxon>Ascaris</taxon>
    </lineage>
</organism>
<accession>A0A0M3I4R0</accession>
<dbReference type="WBParaSite" id="ALUE_0001181301-mRNA-1">
    <property type="protein sequence ID" value="ALUE_0001181301-mRNA-1"/>
    <property type="gene ID" value="ALUE_0001181301"/>
</dbReference>
<proteinExistence type="predicted"/>
<keyword evidence="1" id="KW-1185">Reference proteome</keyword>
<evidence type="ECO:0000313" key="1">
    <source>
        <dbReference type="Proteomes" id="UP000036681"/>
    </source>
</evidence>
<reference evidence="2" key="1">
    <citation type="submission" date="2017-02" db="UniProtKB">
        <authorList>
            <consortium name="WormBaseParasite"/>
        </authorList>
    </citation>
    <scope>IDENTIFICATION</scope>
</reference>
<evidence type="ECO:0000313" key="2">
    <source>
        <dbReference type="WBParaSite" id="ALUE_0001181301-mRNA-1"/>
    </source>
</evidence>
<name>A0A0M3I4R0_ASCLU</name>
<sequence>MQAFNDFFVIIRCNFHCHFFSALHTTRRFDRETRMLLNAYKHVQFQIIIGESTAKRVVPAKRMPMCGAQCSHKFLSVLASLPAKQLRNDNNPSRDAQRMMAEILALKPGRRHSAETFPRF</sequence>